<keyword evidence="5" id="KW-0808">Transferase</keyword>
<evidence type="ECO:0000256" key="4">
    <source>
        <dbReference type="ARBA" id="ARBA00022576"/>
    </source>
</evidence>
<evidence type="ECO:0000256" key="5">
    <source>
        <dbReference type="ARBA" id="ARBA00022679"/>
    </source>
</evidence>
<dbReference type="SUPFAM" id="SSF53383">
    <property type="entry name" value="PLP-dependent transferases"/>
    <property type="match status" value="1"/>
</dbReference>
<evidence type="ECO:0000256" key="2">
    <source>
        <dbReference type="ARBA" id="ARBA00007441"/>
    </source>
</evidence>
<comment type="cofactor">
    <cofactor evidence="1">
        <name>pyridoxal 5'-phosphate</name>
        <dbReference type="ChEBI" id="CHEBI:597326"/>
    </cofactor>
</comment>
<dbReference type="AlphaFoldDB" id="A0A235F078"/>
<dbReference type="InterPro" id="IPR015421">
    <property type="entry name" value="PyrdxlP-dep_Trfase_major"/>
</dbReference>
<dbReference type="PANTHER" id="PTHR42790">
    <property type="entry name" value="AMINOTRANSFERASE"/>
    <property type="match status" value="1"/>
</dbReference>
<dbReference type="Gene3D" id="3.40.640.10">
    <property type="entry name" value="Type I PLP-dependent aspartate aminotransferase-like (Major domain)"/>
    <property type="match status" value="1"/>
</dbReference>
<dbReference type="Proteomes" id="UP000215181">
    <property type="component" value="Unassembled WGS sequence"/>
</dbReference>
<dbReference type="GO" id="GO:0008483">
    <property type="term" value="F:transaminase activity"/>
    <property type="evidence" value="ECO:0007669"/>
    <property type="project" value="UniProtKB-KW"/>
</dbReference>
<dbReference type="Pfam" id="PF00155">
    <property type="entry name" value="Aminotran_1_2"/>
    <property type="match status" value="1"/>
</dbReference>
<evidence type="ECO:0000256" key="3">
    <source>
        <dbReference type="ARBA" id="ARBA00011738"/>
    </source>
</evidence>
<proteinExistence type="inferred from homology"/>
<dbReference type="InterPro" id="IPR004839">
    <property type="entry name" value="Aminotransferase_I/II_large"/>
</dbReference>
<dbReference type="InterPro" id="IPR050859">
    <property type="entry name" value="Class-I_PLP-dep_aminotransf"/>
</dbReference>
<evidence type="ECO:0000256" key="6">
    <source>
        <dbReference type="ARBA" id="ARBA00022898"/>
    </source>
</evidence>
<gene>
    <name evidence="8" type="ORF">CGK74_07945</name>
</gene>
<dbReference type="RefSeq" id="WP_094267930.1">
    <property type="nucleotide sequence ID" value="NZ_NOIH01000007.1"/>
</dbReference>
<sequence>MNSRQQPKLSERVERLQPSAIREILAVIDRPGMISFAGGLPSADSFPDLSGMDLPREALQYGPSEGEPALRAQIAAELNAIGLRCTAEQVLVLSGSQQGIDLVAKLFIDPGTTVAVEEPTYLAALQVFRFFGARLAPLRPRQALAGLDAEAPPALAYAIPSFQNPTGHCYDAAERDALARACELLGVPLFEDDPYRDLAYDACERTPVCARLEHAPWIYQGSFSKTLAPGLRLGYLVASPDLMPLLVRLKQAADLHSNRVSQHVVLAQLRSPDRAERMRRVVDAYRRKRDFFAAALQRHFGDLARWQTPPGGLFFWLDLLAPIDTRALLPEAIERGVAFMPGELFFAGDVPAHGTMRLNFSHADEAGIERGLAVLAELVRSRIGHPVADMAEA</sequence>
<organism evidence="8 9">
    <name type="scientific">Thauera propionica</name>
    <dbReference type="NCBI Taxonomy" id="2019431"/>
    <lineage>
        <taxon>Bacteria</taxon>
        <taxon>Pseudomonadati</taxon>
        <taxon>Pseudomonadota</taxon>
        <taxon>Betaproteobacteria</taxon>
        <taxon>Rhodocyclales</taxon>
        <taxon>Zoogloeaceae</taxon>
        <taxon>Thauera</taxon>
    </lineage>
</organism>
<dbReference type="InterPro" id="IPR015424">
    <property type="entry name" value="PyrdxlP-dep_Trfase"/>
</dbReference>
<name>A0A235F078_9RHOO</name>
<dbReference type="OrthoDB" id="9804020at2"/>
<dbReference type="PANTHER" id="PTHR42790:SF19">
    <property type="entry name" value="KYNURENINE_ALPHA-AMINOADIPATE AMINOTRANSFERASE, MITOCHONDRIAL"/>
    <property type="match status" value="1"/>
</dbReference>
<dbReference type="InterPro" id="IPR015422">
    <property type="entry name" value="PyrdxlP-dep_Trfase_small"/>
</dbReference>
<protein>
    <submittedName>
        <fullName evidence="8">GntR family transcriptional regulator</fullName>
    </submittedName>
</protein>
<keyword evidence="4" id="KW-0032">Aminotransferase</keyword>
<accession>A0A235F078</accession>
<evidence type="ECO:0000313" key="8">
    <source>
        <dbReference type="EMBL" id="OYD54699.1"/>
    </source>
</evidence>
<dbReference type="Gene3D" id="3.90.1150.10">
    <property type="entry name" value="Aspartate Aminotransferase, domain 1"/>
    <property type="match status" value="1"/>
</dbReference>
<comment type="caution">
    <text evidence="8">The sequence shown here is derived from an EMBL/GenBank/DDBJ whole genome shotgun (WGS) entry which is preliminary data.</text>
</comment>
<reference evidence="8 9" key="1">
    <citation type="submission" date="2017-07" db="EMBL/GenBank/DDBJ databases">
        <title>Thauera sp. KNDSS-Mac4 genome sequence and assembly.</title>
        <authorList>
            <person name="Mayilraj S."/>
        </authorList>
    </citation>
    <scope>NUCLEOTIDE SEQUENCE [LARGE SCALE GENOMIC DNA]</scope>
    <source>
        <strain evidence="8 9">KNDSS-Mac4</strain>
    </source>
</reference>
<comment type="subunit">
    <text evidence="3">Homodimer.</text>
</comment>
<dbReference type="CDD" id="cd00609">
    <property type="entry name" value="AAT_like"/>
    <property type="match status" value="1"/>
</dbReference>
<keyword evidence="6" id="KW-0663">Pyridoxal phosphate</keyword>
<feature type="domain" description="Aminotransferase class I/classII large" evidence="7">
    <location>
        <begin position="56"/>
        <end position="373"/>
    </location>
</feature>
<evidence type="ECO:0000259" key="7">
    <source>
        <dbReference type="Pfam" id="PF00155"/>
    </source>
</evidence>
<keyword evidence="9" id="KW-1185">Reference proteome</keyword>
<dbReference type="EMBL" id="NOIH01000007">
    <property type="protein sequence ID" value="OYD54699.1"/>
    <property type="molecule type" value="Genomic_DNA"/>
</dbReference>
<dbReference type="GO" id="GO:1901605">
    <property type="term" value="P:alpha-amino acid metabolic process"/>
    <property type="evidence" value="ECO:0007669"/>
    <property type="project" value="TreeGrafter"/>
</dbReference>
<evidence type="ECO:0000256" key="1">
    <source>
        <dbReference type="ARBA" id="ARBA00001933"/>
    </source>
</evidence>
<dbReference type="FunFam" id="3.40.640.10:FF:000053">
    <property type="entry name" value="Aminotransferase, class I"/>
    <property type="match status" value="1"/>
</dbReference>
<evidence type="ECO:0000313" key="9">
    <source>
        <dbReference type="Proteomes" id="UP000215181"/>
    </source>
</evidence>
<comment type="similarity">
    <text evidence="2">Belongs to the class-I pyridoxal-phosphate-dependent aminotransferase family.</text>
</comment>
<dbReference type="GO" id="GO:0030170">
    <property type="term" value="F:pyridoxal phosphate binding"/>
    <property type="evidence" value="ECO:0007669"/>
    <property type="project" value="InterPro"/>
</dbReference>